<evidence type="ECO:0000313" key="2">
    <source>
        <dbReference type="EMBL" id="RHN75369.1"/>
    </source>
</evidence>
<keyword evidence="1" id="KW-1133">Transmembrane helix</keyword>
<organism evidence="2 3">
    <name type="scientific">Medicago truncatula</name>
    <name type="common">Barrel medic</name>
    <name type="synonym">Medicago tribuloides</name>
    <dbReference type="NCBI Taxonomy" id="3880"/>
    <lineage>
        <taxon>Eukaryota</taxon>
        <taxon>Viridiplantae</taxon>
        <taxon>Streptophyta</taxon>
        <taxon>Embryophyta</taxon>
        <taxon>Tracheophyta</taxon>
        <taxon>Spermatophyta</taxon>
        <taxon>Magnoliopsida</taxon>
        <taxon>eudicotyledons</taxon>
        <taxon>Gunneridae</taxon>
        <taxon>Pentapetalae</taxon>
        <taxon>rosids</taxon>
        <taxon>fabids</taxon>
        <taxon>Fabales</taxon>
        <taxon>Fabaceae</taxon>
        <taxon>Papilionoideae</taxon>
        <taxon>50 kb inversion clade</taxon>
        <taxon>NPAAA clade</taxon>
        <taxon>Hologalegina</taxon>
        <taxon>IRL clade</taxon>
        <taxon>Trifolieae</taxon>
        <taxon>Medicago</taxon>
    </lineage>
</organism>
<gene>
    <name evidence="2" type="ORF">MtrunA17_Chr2g0320421</name>
</gene>
<dbReference type="AlphaFoldDB" id="A0A396JAQ3"/>
<evidence type="ECO:0000313" key="3">
    <source>
        <dbReference type="Proteomes" id="UP000265566"/>
    </source>
</evidence>
<keyword evidence="1" id="KW-0472">Membrane</keyword>
<protein>
    <recommendedName>
        <fullName evidence="4">Transmembrane protein</fullName>
    </recommendedName>
</protein>
<evidence type="ECO:0000256" key="1">
    <source>
        <dbReference type="SAM" id="Phobius"/>
    </source>
</evidence>
<evidence type="ECO:0008006" key="4">
    <source>
        <dbReference type="Google" id="ProtNLM"/>
    </source>
</evidence>
<accession>A0A396JAQ3</accession>
<comment type="caution">
    <text evidence="2">The sequence shown here is derived from an EMBL/GenBank/DDBJ whole genome shotgun (WGS) entry which is preliminary data.</text>
</comment>
<dbReference type="Proteomes" id="UP000265566">
    <property type="component" value="Chromosome 2"/>
</dbReference>
<feature type="transmembrane region" description="Helical" evidence="1">
    <location>
        <begin position="15"/>
        <end position="33"/>
    </location>
</feature>
<proteinExistence type="predicted"/>
<dbReference type="EMBL" id="PSQE01000002">
    <property type="protein sequence ID" value="RHN75369.1"/>
    <property type="molecule type" value="Genomic_DNA"/>
</dbReference>
<reference evidence="3" key="1">
    <citation type="journal article" date="2018" name="Nat. Plants">
        <title>Whole-genome landscape of Medicago truncatula symbiotic genes.</title>
        <authorList>
            <person name="Pecrix Y."/>
            <person name="Staton S.E."/>
            <person name="Sallet E."/>
            <person name="Lelandais-Briere C."/>
            <person name="Moreau S."/>
            <person name="Carrere S."/>
            <person name="Blein T."/>
            <person name="Jardinaud M.F."/>
            <person name="Latrasse D."/>
            <person name="Zouine M."/>
            <person name="Zahm M."/>
            <person name="Kreplak J."/>
            <person name="Mayjonade B."/>
            <person name="Satge C."/>
            <person name="Perez M."/>
            <person name="Cauet S."/>
            <person name="Marande W."/>
            <person name="Chantry-Darmon C."/>
            <person name="Lopez-Roques C."/>
            <person name="Bouchez O."/>
            <person name="Berard A."/>
            <person name="Debelle F."/>
            <person name="Munos S."/>
            <person name="Bendahmane A."/>
            <person name="Berges H."/>
            <person name="Niebel A."/>
            <person name="Buitink J."/>
            <person name="Frugier F."/>
            <person name="Benhamed M."/>
            <person name="Crespi M."/>
            <person name="Gouzy J."/>
            <person name="Gamas P."/>
        </authorList>
    </citation>
    <scope>NUCLEOTIDE SEQUENCE [LARGE SCALE GENOMIC DNA]</scope>
    <source>
        <strain evidence="3">cv. Jemalong A17</strain>
    </source>
</reference>
<sequence>MSTYNMKKIAYASPYYLFLDDIVISIFSFMSYLDLSSAHKHFTLNISSIPEPNTYEEAMCNENWRLAMKFELTALMKNNT</sequence>
<name>A0A396JAQ3_MEDTR</name>
<dbReference type="Gramene" id="rna11556">
    <property type="protein sequence ID" value="RHN75369.1"/>
    <property type="gene ID" value="gene11556"/>
</dbReference>
<keyword evidence="1" id="KW-0812">Transmembrane</keyword>